<feature type="compositionally biased region" description="Polar residues" evidence="1">
    <location>
        <begin position="97"/>
        <end position="109"/>
    </location>
</feature>
<organism evidence="2 3">
    <name type="scientific">Mesorhizobium retamae</name>
    <dbReference type="NCBI Taxonomy" id="2912854"/>
    <lineage>
        <taxon>Bacteria</taxon>
        <taxon>Pseudomonadati</taxon>
        <taxon>Pseudomonadota</taxon>
        <taxon>Alphaproteobacteria</taxon>
        <taxon>Hyphomicrobiales</taxon>
        <taxon>Phyllobacteriaceae</taxon>
        <taxon>Mesorhizobium</taxon>
    </lineage>
</organism>
<keyword evidence="3" id="KW-1185">Reference proteome</keyword>
<evidence type="ECO:0000313" key="3">
    <source>
        <dbReference type="Proteomes" id="UP001201701"/>
    </source>
</evidence>
<protein>
    <recommendedName>
        <fullName evidence="4">Transcriptional regulator</fullName>
    </recommendedName>
</protein>
<evidence type="ECO:0008006" key="4">
    <source>
        <dbReference type="Google" id="ProtNLM"/>
    </source>
</evidence>
<accession>A0ABS9QPM0</accession>
<evidence type="ECO:0000256" key="1">
    <source>
        <dbReference type="SAM" id="MobiDB-lite"/>
    </source>
</evidence>
<feature type="region of interest" description="Disordered" evidence="1">
    <location>
        <begin position="78"/>
        <end position="109"/>
    </location>
</feature>
<dbReference type="Proteomes" id="UP001201701">
    <property type="component" value="Unassembled WGS sequence"/>
</dbReference>
<comment type="caution">
    <text evidence="2">The sequence shown here is derived from an EMBL/GenBank/DDBJ whole genome shotgun (WGS) entry which is preliminary data.</text>
</comment>
<reference evidence="2 3" key="1">
    <citation type="submission" date="2022-02" db="EMBL/GenBank/DDBJ databases">
        <title>Draft genome sequence of Mezorhizobium retamae strain IRAMC:0171 isolated from Retama raetam nodules.</title>
        <authorList>
            <person name="Bengaied R."/>
            <person name="Sbissi I."/>
            <person name="Huber K."/>
            <person name="Ghodbane F."/>
            <person name="Nouioui I."/>
            <person name="Tarhouni M."/>
            <person name="Gtari M."/>
        </authorList>
    </citation>
    <scope>NUCLEOTIDE SEQUENCE [LARGE SCALE GENOMIC DNA]</scope>
    <source>
        <strain evidence="2 3">IRAMC:0171</strain>
    </source>
</reference>
<name>A0ABS9QPM0_9HYPH</name>
<proteinExistence type="predicted"/>
<gene>
    <name evidence="2" type="ORF">L4923_30620</name>
</gene>
<dbReference type="RefSeq" id="WP_239370859.1">
    <property type="nucleotide sequence ID" value="NZ_JAKREW010000102.1"/>
</dbReference>
<evidence type="ECO:0000313" key="2">
    <source>
        <dbReference type="EMBL" id="MCG7509389.1"/>
    </source>
</evidence>
<dbReference type="EMBL" id="JAKREW010000102">
    <property type="protein sequence ID" value="MCG7509389.1"/>
    <property type="molecule type" value="Genomic_DNA"/>
</dbReference>
<sequence>MKRPLPARMLSEAWDAVIEAQASDGYVNVSAIAAAIRRTGRFQNVPVACIEKAVLHATLAIGAVVEFDKGGRLLRPDERLRETEDAGPGHGAGATVQRDSAQLSTLREK</sequence>